<name>F9W7J0_TRYCI</name>
<dbReference type="EMBL" id="CAEQ01001042">
    <property type="protein sequence ID" value="CCD13157.1"/>
    <property type="molecule type" value="Genomic_DNA"/>
</dbReference>
<reference evidence="1 2" key="2">
    <citation type="journal article" date="2012" name="Proc. Natl. Acad. Sci. U.S.A.">
        <title>Antigenic diversity is generated by distinct evolutionary mechanisms in African trypanosome species.</title>
        <authorList>
            <person name="Jackson A.P."/>
            <person name="Berry A."/>
            <person name="Aslett M."/>
            <person name="Allison H.C."/>
            <person name="Burton P."/>
            <person name="Vavrova-Anderson J."/>
            <person name="Brown R."/>
            <person name="Browne H."/>
            <person name="Corton N."/>
            <person name="Hauser H."/>
            <person name="Gamble J."/>
            <person name="Gilderthorp R."/>
            <person name="Marcello L."/>
            <person name="McQuillan J."/>
            <person name="Otto T.D."/>
            <person name="Quail M.A."/>
            <person name="Sanders M.J."/>
            <person name="van Tonder A."/>
            <person name="Ginger M.L."/>
            <person name="Field M.C."/>
            <person name="Barry J.D."/>
            <person name="Hertz-Fowler C."/>
            <person name="Berriman M."/>
        </authorList>
    </citation>
    <scope>NUCLEOTIDE SEQUENCE [LARGE SCALE GENOMIC DNA]</scope>
    <source>
        <strain evidence="1 2">IL3000</strain>
    </source>
</reference>
<protein>
    <submittedName>
        <fullName evidence="1">Uncharacterized protein</fullName>
    </submittedName>
</protein>
<organism evidence="1 2">
    <name type="scientific">Trypanosoma congolense (strain IL3000)</name>
    <dbReference type="NCBI Taxonomy" id="1068625"/>
    <lineage>
        <taxon>Eukaryota</taxon>
        <taxon>Discoba</taxon>
        <taxon>Euglenozoa</taxon>
        <taxon>Kinetoplastea</taxon>
        <taxon>Metakinetoplastina</taxon>
        <taxon>Trypanosomatida</taxon>
        <taxon>Trypanosomatidae</taxon>
        <taxon>Trypanosoma</taxon>
        <taxon>Nannomonas</taxon>
    </lineage>
</organism>
<evidence type="ECO:0000313" key="2">
    <source>
        <dbReference type="Proteomes" id="UP000000702"/>
    </source>
</evidence>
<sequence length="101" mass="11194">MSSQENMDAYNKGTEAWRNPNILCARQQTRRAGGGNYGFPFYGTYTTCKEQRKSVHEDAAFDVGYRAYTGADVVSGTFQIGTMRSHEAGMFHAALGARSRL</sequence>
<dbReference type="AlphaFoldDB" id="F9W7J0"/>
<accession>F9W7J0</accession>
<reference evidence="2" key="1">
    <citation type="submission" date="2011-07" db="EMBL/GenBank/DDBJ databases">
        <title>Divergent evolution of antigenic variation in African trypanosomes.</title>
        <authorList>
            <person name="Jackson A.P."/>
            <person name="Berry A."/>
            <person name="Allison H.C."/>
            <person name="Burton P."/>
            <person name="Anderson J."/>
            <person name="Aslett M."/>
            <person name="Brown R."/>
            <person name="Corton N."/>
            <person name="Harris D."/>
            <person name="Hauser H."/>
            <person name="Gamble J."/>
            <person name="Gilderthorp R."/>
            <person name="McQuillan J."/>
            <person name="Quail M.A."/>
            <person name="Sanders M."/>
            <person name="Van Tonder A."/>
            <person name="Ginger M.L."/>
            <person name="Donelson J.E."/>
            <person name="Field M.C."/>
            <person name="Barry J.D."/>
            <person name="Berriman M."/>
            <person name="Hertz-Fowler C."/>
        </authorList>
    </citation>
    <scope>NUCLEOTIDE SEQUENCE [LARGE SCALE GENOMIC DNA]</scope>
    <source>
        <strain evidence="2">IL3000</strain>
    </source>
</reference>
<comment type="caution">
    <text evidence="1">The sequence shown here is derived from an EMBL/GenBank/DDBJ whole genome shotgun (WGS) entry which is preliminary data.</text>
</comment>
<proteinExistence type="predicted"/>
<dbReference type="Proteomes" id="UP000000702">
    <property type="component" value="Unassembled WGS sequence"/>
</dbReference>
<evidence type="ECO:0000313" key="1">
    <source>
        <dbReference type="EMBL" id="CCD13157.1"/>
    </source>
</evidence>
<gene>
    <name evidence="1" type="ORF">TCIL3000_0_39360</name>
</gene>
<keyword evidence="2" id="KW-1185">Reference proteome</keyword>